<evidence type="ECO:0000256" key="2">
    <source>
        <dbReference type="SAM" id="SignalP"/>
    </source>
</evidence>
<comment type="caution">
    <text evidence="3">The sequence shown here is derived from an EMBL/GenBank/DDBJ whole genome shotgun (WGS) entry which is preliminary data.</text>
</comment>
<feature type="region of interest" description="Disordered" evidence="1">
    <location>
        <begin position="85"/>
        <end position="117"/>
    </location>
</feature>
<name>A0AAE0G4F1_9CHLO</name>
<feature type="signal peptide" evidence="2">
    <location>
        <begin position="1"/>
        <end position="19"/>
    </location>
</feature>
<feature type="compositionally biased region" description="Pro residues" evidence="1">
    <location>
        <begin position="200"/>
        <end position="236"/>
    </location>
</feature>
<organism evidence="3 4">
    <name type="scientific">Cymbomonas tetramitiformis</name>
    <dbReference type="NCBI Taxonomy" id="36881"/>
    <lineage>
        <taxon>Eukaryota</taxon>
        <taxon>Viridiplantae</taxon>
        <taxon>Chlorophyta</taxon>
        <taxon>Pyramimonadophyceae</taxon>
        <taxon>Pyramimonadales</taxon>
        <taxon>Pyramimonadaceae</taxon>
        <taxon>Cymbomonas</taxon>
    </lineage>
</organism>
<proteinExistence type="predicted"/>
<feature type="compositionally biased region" description="Low complexity" evidence="1">
    <location>
        <begin position="248"/>
        <end position="276"/>
    </location>
</feature>
<sequence length="276" mass="29474">MQIWKCRLFVFIFLETVLGVVQVPQTAPQSVAALEANGNFENPPSEPLNTSRDIPTKHFAARNPSFPHSIFDFLVLRKSKASDYAASRHGPHPAFKPAPHTQSPFAPSALPPSIPPEHFPQSSYAAVIQAQIISRLPFSASLPLSVAVPEKSFASATVTDGDSHTAFQAQDGLPSRRRTERILKAQLPADESRDPTSPQAYPPVPQPPPPPPPSPPPDLRSLPRPPPPSSPPPSLPPVFSGPAPPRSPLKTTTPLSTSTTSTFTTAILSTPSAESA</sequence>
<feature type="region of interest" description="Disordered" evidence="1">
    <location>
        <begin position="186"/>
        <end position="276"/>
    </location>
</feature>
<dbReference type="AlphaFoldDB" id="A0AAE0G4F1"/>
<feature type="chain" id="PRO_5041962559" evidence="2">
    <location>
        <begin position="20"/>
        <end position="276"/>
    </location>
</feature>
<accession>A0AAE0G4F1</accession>
<protein>
    <submittedName>
        <fullName evidence="3">Uncharacterized protein</fullName>
    </submittedName>
</protein>
<dbReference type="Proteomes" id="UP001190700">
    <property type="component" value="Unassembled WGS sequence"/>
</dbReference>
<evidence type="ECO:0000313" key="3">
    <source>
        <dbReference type="EMBL" id="KAK3271020.1"/>
    </source>
</evidence>
<keyword evidence="4" id="KW-1185">Reference proteome</keyword>
<gene>
    <name evidence="3" type="ORF">CYMTET_20602</name>
</gene>
<reference evidence="3 4" key="1">
    <citation type="journal article" date="2015" name="Genome Biol. Evol.">
        <title>Comparative Genomics of a Bacterivorous Green Alga Reveals Evolutionary Causalities and Consequences of Phago-Mixotrophic Mode of Nutrition.</title>
        <authorList>
            <person name="Burns J.A."/>
            <person name="Paasch A."/>
            <person name="Narechania A."/>
            <person name="Kim E."/>
        </authorList>
    </citation>
    <scope>NUCLEOTIDE SEQUENCE [LARGE SCALE GENOMIC DNA]</scope>
    <source>
        <strain evidence="3 4">PLY_AMNH</strain>
    </source>
</reference>
<evidence type="ECO:0000313" key="4">
    <source>
        <dbReference type="Proteomes" id="UP001190700"/>
    </source>
</evidence>
<dbReference type="EMBL" id="LGRX02010065">
    <property type="protein sequence ID" value="KAK3271020.1"/>
    <property type="molecule type" value="Genomic_DNA"/>
</dbReference>
<evidence type="ECO:0000256" key="1">
    <source>
        <dbReference type="SAM" id="MobiDB-lite"/>
    </source>
</evidence>
<keyword evidence="2" id="KW-0732">Signal</keyword>